<evidence type="ECO:0000313" key="3">
    <source>
        <dbReference type="EMBL" id="KIM97146.1"/>
    </source>
</evidence>
<dbReference type="OrthoDB" id="5408982at2759"/>
<dbReference type="CDD" id="cd00201">
    <property type="entry name" value="WW"/>
    <property type="match status" value="2"/>
</dbReference>
<reference evidence="4" key="2">
    <citation type="submission" date="2015-01" db="EMBL/GenBank/DDBJ databases">
        <title>Evolutionary Origins and Diversification of the Mycorrhizal Mutualists.</title>
        <authorList>
            <consortium name="DOE Joint Genome Institute"/>
            <consortium name="Mycorrhizal Genomics Consortium"/>
            <person name="Kohler A."/>
            <person name="Kuo A."/>
            <person name="Nagy L.G."/>
            <person name="Floudas D."/>
            <person name="Copeland A."/>
            <person name="Barry K.W."/>
            <person name="Cichocki N."/>
            <person name="Veneault-Fourrey C."/>
            <person name="LaButti K."/>
            <person name="Lindquist E.A."/>
            <person name="Lipzen A."/>
            <person name="Lundell T."/>
            <person name="Morin E."/>
            <person name="Murat C."/>
            <person name="Riley R."/>
            <person name="Ohm R."/>
            <person name="Sun H."/>
            <person name="Tunlid A."/>
            <person name="Henrissat B."/>
            <person name="Grigoriev I.V."/>
            <person name="Hibbett D.S."/>
            <person name="Martin F."/>
        </authorList>
    </citation>
    <scope>NUCLEOTIDE SEQUENCE [LARGE SCALE GENOMIC DNA]</scope>
    <source>
        <strain evidence="4">Zn</strain>
    </source>
</reference>
<dbReference type="InterPro" id="IPR036020">
    <property type="entry name" value="WW_dom_sf"/>
</dbReference>
<dbReference type="InterPro" id="IPR001202">
    <property type="entry name" value="WW_dom"/>
</dbReference>
<evidence type="ECO:0000256" key="1">
    <source>
        <dbReference type="SAM" id="MobiDB-lite"/>
    </source>
</evidence>
<accession>A0A0C3H3X6</accession>
<feature type="compositionally biased region" description="Low complexity" evidence="1">
    <location>
        <begin position="36"/>
        <end position="60"/>
    </location>
</feature>
<organism evidence="3 4">
    <name type="scientific">Oidiodendron maius (strain Zn)</name>
    <dbReference type="NCBI Taxonomy" id="913774"/>
    <lineage>
        <taxon>Eukaryota</taxon>
        <taxon>Fungi</taxon>
        <taxon>Dikarya</taxon>
        <taxon>Ascomycota</taxon>
        <taxon>Pezizomycotina</taxon>
        <taxon>Leotiomycetes</taxon>
        <taxon>Leotiomycetes incertae sedis</taxon>
        <taxon>Myxotrichaceae</taxon>
        <taxon>Oidiodendron</taxon>
    </lineage>
</organism>
<dbReference type="Gene3D" id="2.20.70.10">
    <property type="match status" value="2"/>
</dbReference>
<dbReference type="SUPFAM" id="SSF51045">
    <property type="entry name" value="WW domain"/>
    <property type="match status" value="2"/>
</dbReference>
<keyword evidence="4" id="KW-1185">Reference proteome</keyword>
<feature type="region of interest" description="Disordered" evidence="1">
    <location>
        <begin position="1"/>
        <end position="67"/>
    </location>
</feature>
<gene>
    <name evidence="3" type="ORF">OIDMADRAFT_32176</name>
</gene>
<dbReference type="Proteomes" id="UP000054321">
    <property type="component" value="Unassembled WGS sequence"/>
</dbReference>
<dbReference type="HOGENOM" id="CLU_423940_0_0_1"/>
<feature type="domain" description="WW" evidence="2">
    <location>
        <begin position="186"/>
        <end position="219"/>
    </location>
</feature>
<proteinExistence type="predicted"/>
<dbReference type="STRING" id="913774.A0A0C3H3X6"/>
<dbReference type="EMBL" id="KN832882">
    <property type="protein sequence ID" value="KIM97146.1"/>
    <property type="molecule type" value="Genomic_DNA"/>
</dbReference>
<dbReference type="InParanoid" id="A0A0C3H3X6"/>
<evidence type="ECO:0000313" key="4">
    <source>
        <dbReference type="Proteomes" id="UP000054321"/>
    </source>
</evidence>
<feature type="compositionally biased region" description="Polar residues" evidence="1">
    <location>
        <begin position="259"/>
        <end position="274"/>
    </location>
</feature>
<protein>
    <recommendedName>
        <fullName evidence="2">WW domain-containing protein</fullName>
    </recommendedName>
</protein>
<feature type="compositionally biased region" description="Polar residues" evidence="1">
    <location>
        <begin position="494"/>
        <end position="532"/>
    </location>
</feature>
<dbReference type="Pfam" id="PF00397">
    <property type="entry name" value="WW"/>
    <property type="match status" value="1"/>
</dbReference>
<feature type="region of interest" description="Disordered" evidence="1">
    <location>
        <begin position="246"/>
        <end position="274"/>
    </location>
</feature>
<feature type="domain" description="WW" evidence="2">
    <location>
        <begin position="218"/>
        <end position="251"/>
    </location>
</feature>
<dbReference type="PROSITE" id="PS50020">
    <property type="entry name" value="WW_DOMAIN_2"/>
    <property type="match status" value="2"/>
</dbReference>
<sequence length="646" mass="69964">MSTPSIQAQEDVPEASELTQPAITPDATPRVVRKAVPQPVTRVPVRRNSSQQQQGQQNSRAPSNIGGINFVDSVKEEDTKLPNILHCGACKEAFRTTHETWCLICSSINEQRVIPSLCLMCYAACVAWDGHNHDVSFYACDSDPILSDTRLQQHQWTVRRNASKRLWYEHDETGYKTYIRPMTAVCELPPGWEPKKDPEGKIYYENTMTGQLSRTLPGALPLGWQEAKDPDGKLFFVHHELQLASWHRPGEQPPIGRPDSSTEPKASGSVNNPTKVIVPHSKPNAVSQANQAGVASSPVIVKPNAVSKANQAGVASSPAVVKPNAVSKANHAGVPSSQVIAKPNVTAVMATVNSTSLPQVTLQTAAEATINLIDPSQGSIVYNTKIATHIAQKGVTSTFKSIKNSERLQKFAKGTGITAASRQVHSAWTKAEREVIESNKRALAISRSRSQGAKISLEVGGGVHGGKVMASNGAHGQLQHTVEPQNENKVHQSHVVSSGQESNDQQQLQNESHEYQSPQQYTNIPPSTNLIPNPQLDEITQGLYAGQVPDIYTSQIQNMLIAQEQMQDIIIAQGQDFTTEQGFTICPDMSVGDLSLANMGIGQGFGIDDKLGGVEYNLQEVGIDGVDVDVTVDFPAGIDLDSILNF</sequence>
<name>A0A0C3H3X6_OIDMZ</name>
<evidence type="ECO:0000259" key="2">
    <source>
        <dbReference type="PROSITE" id="PS50020"/>
    </source>
</evidence>
<dbReference type="AlphaFoldDB" id="A0A0C3H3X6"/>
<reference evidence="3 4" key="1">
    <citation type="submission" date="2014-04" db="EMBL/GenBank/DDBJ databases">
        <authorList>
            <consortium name="DOE Joint Genome Institute"/>
            <person name="Kuo A."/>
            <person name="Martino E."/>
            <person name="Perotto S."/>
            <person name="Kohler A."/>
            <person name="Nagy L.G."/>
            <person name="Floudas D."/>
            <person name="Copeland A."/>
            <person name="Barry K.W."/>
            <person name="Cichocki N."/>
            <person name="Veneault-Fourrey C."/>
            <person name="LaButti K."/>
            <person name="Lindquist E.A."/>
            <person name="Lipzen A."/>
            <person name="Lundell T."/>
            <person name="Morin E."/>
            <person name="Murat C."/>
            <person name="Sun H."/>
            <person name="Tunlid A."/>
            <person name="Henrissat B."/>
            <person name="Grigoriev I.V."/>
            <person name="Hibbett D.S."/>
            <person name="Martin F."/>
            <person name="Nordberg H.P."/>
            <person name="Cantor M.N."/>
            <person name="Hua S.X."/>
        </authorList>
    </citation>
    <scope>NUCLEOTIDE SEQUENCE [LARGE SCALE GENOMIC DNA]</scope>
    <source>
        <strain evidence="3 4">Zn</strain>
    </source>
</reference>
<feature type="region of interest" description="Disordered" evidence="1">
    <location>
        <begin position="487"/>
        <end position="533"/>
    </location>
</feature>
<dbReference type="SMART" id="SM00456">
    <property type="entry name" value="WW"/>
    <property type="match status" value="2"/>
</dbReference>